<dbReference type="EMBL" id="CP038141">
    <property type="protein sequence ID" value="QDH17778.1"/>
    <property type="molecule type" value="Genomic_DNA"/>
</dbReference>
<evidence type="ECO:0000313" key="3">
    <source>
        <dbReference type="Proteomes" id="UP000316313"/>
    </source>
</evidence>
<dbReference type="InterPro" id="IPR052912">
    <property type="entry name" value="UPF0111_domain"/>
</dbReference>
<dbReference type="RefSeq" id="WP_141462048.1">
    <property type="nucleotide sequence ID" value="NZ_CP038141.1"/>
</dbReference>
<gene>
    <name evidence="2" type="ORF">E3D00_09515</name>
</gene>
<dbReference type="Proteomes" id="UP000316313">
    <property type="component" value="Chromosome"/>
</dbReference>
<keyword evidence="3" id="KW-1185">Reference proteome</keyword>
<evidence type="ECO:0000313" key="2">
    <source>
        <dbReference type="EMBL" id="QDH17778.1"/>
    </source>
</evidence>
<accession>A0A4Y6UM70</accession>
<protein>
    <submittedName>
        <fullName evidence="2">DUF47 family protein</fullName>
    </submittedName>
</protein>
<sequence length="256" mass="28981">MLAKLLAFFKLSSRSPDQHISKLAELMNDAASVSDVFVQFARASDFSSLRQAPLGEGEELSAESKEFQNALQAVSTLHLKIVEMERSADNRQKQAIESVSHALLLPFDRSHLFRFFNRADNIIDEIRKASTYSVMFQAPYSHNMLKMVERIREATYVLRDIIPQLSNVPRNAKTLTEAAERIYSLEDEVDRLHLELLTSIMSNVNPTKLAANQQMAGRYVPPKYGPVRECTDRIERVMDACKEFAEAIVTVVTDNA</sequence>
<proteinExistence type="inferred from homology"/>
<dbReference type="AlphaFoldDB" id="A0A4Y6UM70"/>
<dbReference type="KEGG" id="ssam:E3D00_09515"/>
<organism evidence="2 3">
    <name type="scientific">Swingsia samuiensis</name>
    <dbReference type="NCBI Taxonomy" id="1293412"/>
    <lineage>
        <taxon>Bacteria</taxon>
        <taxon>Pseudomonadati</taxon>
        <taxon>Pseudomonadota</taxon>
        <taxon>Alphaproteobacteria</taxon>
        <taxon>Acetobacterales</taxon>
        <taxon>Acetobacteraceae</taxon>
        <taxon>Swingsia</taxon>
    </lineage>
</organism>
<dbReference type="PANTHER" id="PTHR37298">
    <property type="entry name" value="UPF0111 PROTEIN YKAA"/>
    <property type="match status" value="1"/>
</dbReference>
<dbReference type="PANTHER" id="PTHR37298:SF1">
    <property type="entry name" value="UPF0111 PROTEIN YKAA"/>
    <property type="match status" value="1"/>
</dbReference>
<comment type="similarity">
    <text evidence="1">Belongs to the UPF0111 family.</text>
</comment>
<reference evidence="2 3" key="1">
    <citation type="submission" date="2019-03" db="EMBL/GenBank/DDBJ databases">
        <title>The complete genome sequence of Swingsia samuiensis NBRC107927(T).</title>
        <authorList>
            <person name="Chua K.-O."/>
            <person name="Chan K.-G."/>
            <person name="See-Too W.-S."/>
        </authorList>
    </citation>
    <scope>NUCLEOTIDE SEQUENCE [LARGE SCALE GENOMIC DNA]</scope>
    <source>
        <strain evidence="2 3">AH83</strain>
    </source>
</reference>
<dbReference type="Gene3D" id="1.20.58.220">
    <property type="entry name" value="Phosphate transport system protein phou homolog 2, domain 2"/>
    <property type="match status" value="1"/>
</dbReference>
<dbReference type="InterPro" id="IPR038078">
    <property type="entry name" value="PhoU-like_sf"/>
</dbReference>
<name>A0A4Y6UM70_9PROT</name>
<dbReference type="OrthoDB" id="9797568at2"/>
<dbReference type="InterPro" id="IPR018445">
    <property type="entry name" value="Put_Phosphate_transp_reg"/>
</dbReference>
<evidence type="ECO:0000256" key="1">
    <source>
        <dbReference type="ARBA" id="ARBA00008591"/>
    </source>
</evidence>
<dbReference type="Pfam" id="PF01865">
    <property type="entry name" value="PhoU_div"/>
    <property type="match status" value="1"/>
</dbReference>